<dbReference type="GO" id="GO:0000272">
    <property type="term" value="P:polysaccharide catabolic process"/>
    <property type="evidence" value="ECO:0007669"/>
    <property type="project" value="UniProtKB-KW"/>
</dbReference>
<comment type="function">
    <text evidence="12">Specific in hydrolyzing the terminal glycosidic bond of polygalacturonic acid and oligogalacturonates.</text>
</comment>
<keyword evidence="5 15" id="KW-0378">Hydrolase</keyword>
<reference evidence="16 17" key="1">
    <citation type="journal article" date="2020" name="ISME J.">
        <title>Uncovering the hidden diversity of litter-decomposition mechanisms in mushroom-forming fungi.</title>
        <authorList>
            <person name="Floudas D."/>
            <person name="Bentzer J."/>
            <person name="Ahren D."/>
            <person name="Johansson T."/>
            <person name="Persson P."/>
            <person name="Tunlid A."/>
        </authorList>
    </citation>
    <scope>NUCLEOTIDE SEQUENCE [LARGE SCALE GENOMIC DNA]</scope>
    <source>
        <strain evidence="16 17">CBS 406.79</strain>
    </source>
</reference>
<dbReference type="InterPro" id="IPR011050">
    <property type="entry name" value="Pectin_lyase_fold/virulence"/>
</dbReference>
<proteinExistence type="inferred from homology"/>
<dbReference type="EMBL" id="JAACJN010000114">
    <property type="protein sequence ID" value="KAF5371900.1"/>
    <property type="molecule type" value="Genomic_DNA"/>
</dbReference>
<organism evidence="16 17">
    <name type="scientific">Collybiopsis confluens</name>
    <dbReference type="NCBI Taxonomy" id="2823264"/>
    <lineage>
        <taxon>Eukaryota</taxon>
        <taxon>Fungi</taxon>
        <taxon>Dikarya</taxon>
        <taxon>Basidiomycota</taxon>
        <taxon>Agaricomycotina</taxon>
        <taxon>Agaricomycetes</taxon>
        <taxon>Agaricomycetidae</taxon>
        <taxon>Agaricales</taxon>
        <taxon>Marasmiineae</taxon>
        <taxon>Omphalotaceae</taxon>
        <taxon>Collybiopsis</taxon>
    </lineage>
</organism>
<sequence>MENLRMIRLPHNVQPNMGTGVYFKSWTGQVSGTPPTGGGGGTQQHSGRVHNVTVQNVNVDQVDLPLHVYQTNGGSSSQTPSTLKFSDLTFEGWTGNTTGNTLVELVCSPAVNCTDIAFNSFNVGTANGSAARFICQNTVDISGLQVAPCNATGQA</sequence>
<dbReference type="EC" id="3.2.1.67" evidence="13"/>
<keyword evidence="7" id="KW-0325">Glycoprotein</keyword>
<accession>A0A8H5LVU5</accession>
<evidence type="ECO:0000256" key="10">
    <source>
        <dbReference type="ARBA" id="ARBA00023316"/>
    </source>
</evidence>
<keyword evidence="17" id="KW-1185">Reference proteome</keyword>
<evidence type="ECO:0000256" key="12">
    <source>
        <dbReference type="ARBA" id="ARBA00037312"/>
    </source>
</evidence>
<keyword evidence="8" id="KW-0119">Carbohydrate metabolism</keyword>
<dbReference type="OrthoDB" id="187139at2759"/>
<dbReference type="GO" id="GO:0047911">
    <property type="term" value="F:galacturan 1,4-alpha-galacturonidase activity"/>
    <property type="evidence" value="ECO:0007669"/>
    <property type="project" value="UniProtKB-EC"/>
</dbReference>
<comment type="catalytic activity">
    <reaction evidence="14">
        <text>[(1-&gt;4)-alpha-D-galacturonosyl](n) + H2O = alpha-D-galacturonate + [(1-&gt;4)-alpha-D-galacturonosyl](n-1)</text>
        <dbReference type="Rhea" id="RHEA:14117"/>
        <dbReference type="Rhea" id="RHEA-COMP:14570"/>
        <dbReference type="Rhea" id="RHEA-COMP:14572"/>
        <dbReference type="ChEBI" id="CHEBI:15377"/>
        <dbReference type="ChEBI" id="CHEBI:58658"/>
        <dbReference type="ChEBI" id="CHEBI:140523"/>
        <dbReference type="EC" id="3.2.1.67"/>
    </reaction>
</comment>
<dbReference type="Pfam" id="PF00295">
    <property type="entry name" value="Glyco_hydro_28"/>
    <property type="match status" value="1"/>
</dbReference>
<evidence type="ECO:0000256" key="1">
    <source>
        <dbReference type="ARBA" id="ARBA00004613"/>
    </source>
</evidence>
<evidence type="ECO:0000256" key="3">
    <source>
        <dbReference type="ARBA" id="ARBA00022525"/>
    </source>
</evidence>
<evidence type="ECO:0000256" key="2">
    <source>
        <dbReference type="ARBA" id="ARBA00008834"/>
    </source>
</evidence>
<keyword evidence="9 15" id="KW-0326">Glycosidase</keyword>
<comment type="caution">
    <text evidence="16">The sequence shown here is derived from an EMBL/GenBank/DDBJ whole genome shotgun (WGS) entry which is preliminary data.</text>
</comment>
<dbReference type="PANTHER" id="PTHR31736:SF12">
    <property type="entry name" value="EXO-POLYGALACTURONASE, PUTATIVE-RELATED"/>
    <property type="match status" value="1"/>
</dbReference>
<evidence type="ECO:0000313" key="17">
    <source>
        <dbReference type="Proteomes" id="UP000518752"/>
    </source>
</evidence>
<evidence type="ECO:0000256" key="15">
    <source>
        <dbReference type="RuleBase" id="RU361169"/>
    </source>
</evidence>
<keyword evidence="4" id="KW-0732">Signal</keyword>
<protein>
    <recommendedName>
        <fullName evidence="13">galacturonan 1,4-alpha-galacturonidase</fullName>
        <ecNumber evidence="13">3.2.1.67</ecNumber>
    </recommendedName>
</protein>
<dbReference type="InterPro" id="IPR012334">
    <property type="entry name" value="Pectin_lyas_fold"/>
</dbReference>
<dbReference type="GO" id="GO:0071555">
    <property type="term" value="P:cell wall organization"/>
    <property type="evidence" value="ECO:0007669"/>
    <property type="project" value="UniProtKB-KW"/>
</dbReference>
<evidence type="ECO:0000256" key="9">
    <source>
        <dbReference type="ARBA" id="ARBA00023295"/>
    </source>
</evidence>
<dbReference type="Gene3D" id="2.160.20.10">
    <property type="entry name" value="Single-stranded right-handed beta-helix, Pectin lyase-like"/>
    <property type="match status" value="1"/>
</dbReference>
<keyword evidence="11" id="KW-0624">Polysaccharide degradation</keyword>
<name>A0A8H5LVU5_9AGAR</name>
<dbReference type="Proteomes" id="UP000518752">
    <property type="component" value="Unassembled WGS sequence"/>
</dbReference>
<evidence type="ECO:0000256" key="7">
    <source>
        <dbReference type="ARBA" id="ARBA00023180"/>
    </source>
</evidence>
<dbReference type="AlphaFoldDB" id="A0A8H5LVU5"/>
<evidence type="ECO:0000256" key="13">
    <source>
        <dbReference type="ARBA" id="ARBA00038933"/>
    </source>
</evidence>
<dbReference type="PANTHER" id="PTHR31736">
    <property type="match status" value="1"/>
</dbReference>
<keyword evidence="10" id="KW-0961">Cell wall biogenesis/degradation</keyword>
<evidence type="ECO:0000256" key="4">
    <source>
        <dbReference type="ARBA" id="ARBA00022729"/>
    </source>
</evidence>
<keyword evidence="3" id="KW-0964">Secreted</keyword>
<dbReference type="InterPro" id="IPR000743">
    <property type="entry name" value="Glyco_hydro_28"/>
</dbReference>
<evidence type="ECO:0000256" key="11">
    <source>
        <dbReference type="ARBA" id="ARBA00023326"/>
    </source>
</evidence>
<evidence type="ECO:0000313" key="16">
    <source>
        <dbReference type="EMBL" id="KAF5371900.1"/>
    </source>
</evidence>
<evidence type="ECO:0000256" key="6">
    <source>
        <dbReference type="ARBA" id="ARBA00023157"/>
    </source>
</evidence>
<dbReference type="SUPFAM" id="SSF51126">
    <property type="entry name" value="Pectin lyase-like"/>
    <property type="match status" value="1"/>
</dbReference>
<keyword evidence="6" id="KW-1015">Disulfide bond</keyword>
<comment type="similarity">
    <text evidence="2 15">Belongs to the glycosyl hydrolase 28 family.</text>
</comment>
<dbReference type="GO" id="GO:0005576">
    <property type="term" value="C:extracellular region"/>
    <property type="evidence" value="ECO:0007669"/>
    <property type="project" value="UniProtKB-SubCell"/>
</dbReference>
<dbReference type="GO" id="GO:0004650">
    <property type="term" value="F:polygalacturonase activity"/>
    <property type="evidence" value="ECO:0007669"/>
    <property type="project" value="InterPro"/>
</dbReference>
<evidence type="ECO:0000256" key="8">
    <source>
        <dbReference type="ARBA" id="ARBA00023277"/>
    </source>
</evidence>
<gene>
    <name evidence="16" type="ORF">D9757_010601</name>
</gene>
<comment type="subcellular location">
    <subcellularLocation>
        <location evidence="1">Secreted</location>
    </subcellularLocation>
</comment>
<evidence type="ECO:0000256" key="14">
    <source>
        <dbReference type="ARBA" id="ARBA00048766"/>
    </source>
</evidence>
<evidence type="ECO:0000256" key="5">
    <source>
        <dbReference type="ARBA" id="ARBA00022801"/>
    </source>
</evidence>